<evidence type="ECO:0000313" key="2">
    <source>
        <dbReference type="Proteomes" id="UP000002949"/>
    </source>
</evidence>
<accession>G6Y5A8</accession>
<sequence length="32" mass="3638">MLRSDSYGPDIQASLLKTTSTLFRIFAAYQKD</sequence>
<reference evidence="1 2" key="1">
    <citation type="journal article" date="2012" name="J. Bacteriol.">
        <title>Draft Genome Sequence of Plant Growth-Promoting Rhizobium Mesorhizobium amorphae, Isolated from Zinc-Lead Mine Tailings.</title>
        <authorList>
            <person name="Hao X."/>
            <person name="Lin Y."/>
            <person name="Johnstone L."/>
            <person name="Baltrus D.A."/>
            <person name="Miller S.J."/>
            <person name="Wei G."/>
            <person name="Rensing C."/>
        </authorList>
    </citation>
    <scope>NUCLEOTIDE SEQUENCE [LARGE SCALE GENOMIC DNA]</scope>
    <source>
        <strain evidence="1 2">CCNWGS0123</strain>
    </source>
</reference>
<proteinExistence type="predicted"/>
<organism evidence="1 2">
    <name type="scientific">Mesorhizobium amorphae CCNWGS0123</name>
    <dbReference type="NCBI Taxonomy" id="1082933"/>
    <lineage>
        <taxon>Bacteria</taxon>
        <taxon>Pseudomonadati</taxon>
        <taxon>Pseudomonadota</taxon>
        <taxon>Alphaproteobacteria</taxon>
        <taxon>Hyphomicrobiales</taxon>
        <taxon>Phyllobacteriaceae</taxon>
        <taxon>Mesorhizobium</taxon>
    </lineage>
</organism>
<dbReference type="Proteomes" id="UP000002949">
    <property type="component" value="Unassembled WGS sequence"/>
</dbReference>
<protein>
    <submittedName>
        <fullName evidence="1">Uncharacterized protein</fullName>
    </submittedName>
</protein>
<keyword evidence="2" id="KW-1185">Reference proteome</keyword>
<name>G6Y5A8_9HYPH</name>
<gene>
    <name evidence="1" type="ORF">MEA186_05586</name>
</gene>
<dbReference type="EMBL" id="AGSN01000057">
    <property type="protein sequence ID" value="EHH13080.1"/>
    <property type="molecule type" value="Genomic_DNA"/>
</dbReference>
<evidence type="ECO:0000313" key="1">
    <source>
        <dbReference type="EMBL" id="EHH13080.1"/>
    </source>
</evidence>
<dbReference type="AlphaFoldDB" id="G6Y5A8"/>